<dbReference type="SUPFAM" id="SSF53335">
    <property type="entry name" value="S-adenosyl-L-methionine-dependent methyltransferases"/>
    <property type="match status" value="1"/>
</dbReference>
<dbReference type="Gene3D" id="3.40.50.150">
    <property type="entry name" value="Vaccinia Virus protein VP39"/>
    <property type="match status" value="1"/>
</dbReference>
<protein>
    <submittedName>
        <fullName evidence="2">FkbM family methyltransferase</fullName>
    </submittedName>
</protein>
<reference evidence="2 3" key="1">
    <citation type="submission" date="2019-11" db="EMBL/GenBank/DDBJ databases">
        <title>Spirosoma endbachense sp. nov., isolated from a natural salt meadow.</title>
        <authorList>
            <person name="Rojas J."/>
            <person name="Ambika Manirajan B."/>
            <person name="Ratering S."/>
            <person name="Suarez C."/>
            <person name="Geissler-Plaum R."/>
            <person name="Schnell S."/>
        </authorList>
    </citation>
    <scope>NUCLEOTIDE SEQUENCE [LARGE SCALE GENOMIC DNA]</scope>
    <source>
        <strain evidence="2 3">I-24</strain>
    </source>
</reference>
<evidence type="ECO:0000313" key="3">
    <source>
        <dbReference type="Proteomes" id="UP000464577"/>
    </source>
</evidence>
<dbReference type="Proteomes" id="UP000464577">
    <property type="component" value="Chromosome"/>
</dbReference>
<accession>A0A6P1VRE1</accession>
<dbReference type="InterPro" id="IPR006342">
    <property type="entry name" value="FkbM_mtfrase"/>
</dbReference>
<keyword evidence="2" id="KW-0489">Methyltransferase</keyword>
<evidence type="ECO:0000259" key="1">
    <source>
        <dbReference type="Pfam" id="PF05050"/>
    </source>
</evidence>
<proteinExistence type="predicted"/>
<keyword evidence="3" id="KW-1185">Reference proteome</keyword>
<sequence length="292" mass="33515">MTFRHVDFRLLKKLNLLNYLNVAKSISFSGHKLAIPVVNGLGYPNLFLKPNWLYSIINELFGTDNEGFIDVGANIGQTLIAVKTAKHPIHYVGFEPSVSCCYYLKELIRVNGFADCQVYNFALSNELKETYLETNGEADPTGSIVSALRPSFFKQRESILSIDHDRLHLDQKVTCIKIDVEGGELETLLGMQNLLRRDRPYILCEILDSFSDDVLTFTQERADRVCETLKKHDYSIIQIVQHEETEQIVSFNEIDSINIIQWHNGSLQLNDYIFYPVEKRKNIVEILARLSH</sequence>
<dbReference type="InterPro" id="IPR029063">
    <property type="entry name" value="SAM-dependent_MTases_sf"/>
</dbReference>
<dbReference type="AlphaFoldDB" id="A0A6P1VRE1"/>
<dbReference type="GO" id="GO:0032259">
    <property type="term" value="P:methylation"/>
    <property type="evidence" value="ECO:0007669"/>
    <property type="project" value="UniProtKB-KW"/>
</dbReference>
<dbReference type="PANTHER" id="PTHR34203:SF15">
    <property type="entry name" value="SLL1173 PROTEIN"/>
    <property type="match status" value="1"/>
</dbReference>
<evidence type="ECO:0000313" key="2">
    <source>
        <dbReference type="EMBL" id="QHV95265.1"/>
    </source>
</evidence>
<dbReference type="KEGG" id="senf:GJR95_09675"/>
<dbReference type="PANTHER" id="PTHR34203">
    <property type="entry name" value="METHYLTRANSFERASE, FKBM FAMILY PROTEIN"/>
    <property type="match status" value="1"/>
</dbReference>
<dbReference type="NCBIfam" id="TIGR01444">
    <property type="entry name" value="fkbM_fam"/>
    <property type="match status" value="1"/>
</dbReference>
<organism evidence="2 3">
    <name type="scientific">Spirosoma endbachense</name>
    <dbReference type="NCBI Taxonomy" id="2666025"/>
    <lineage>
        <taxon>Bacteria</taxon>
        <taxon>Pseudomonadati</taxon>
        <taxon>Bacteroidota</taxon>
        <taxon>Cytophagia</taxon>
        <taxon>Cytophagales</taxon>
        <taxon>Cytophagaceae</taxon>
        <taxon>Spirosoma</taxon>
    </lineage>
</organism>
<keyword evidence="2" id="KW-0808">Transferase</keyword>
<dbReference type="InterPro" id="IPR052514">
    <property type="entry name" value="SAM-dependent_MTase"/>
</dbReference>
<dbReference type="GO" id="GO:0008168">
    <property type="term" value="F:methyltransferase activity"/>
    <property type="evidence" value="ECO:0007669"/>
    <property type="project" value="UniProtKB-KW"/>
</dbReference>
<dbReference type="Pfam" id="PF05050">
    <property type="entry name" value="Methyltransf_21"/>
    <property type="match status" value="1"/>
</dbReference>
<dbReference type="RefSeq" id="WP_162385675.1">
    <property type="nucleotide sequence ID" value="NZ_CP045997.1"/>
</dbReference>
<dbReference type="EMBL" id="CP045997">
    <property type="protein sequence ID" value="QHV95265.1"/>
    <property type="molecule type" value="Genomic_DNA"/>
</dbReference>
<feature type="domain" description="Methyltransferase FkbM" evidence="1">
    <location>
        <begin position="70"/>
        <end position="235"/>
    </location>
</feature>
<name>A0A6P1VRE1_9BACT</name>
<gene>
    <name evidence="2" type="ORF">GJR95_09675</name>
</gene>